<name>A0ABX0ZTH0_9ACTN</name>
<comment type="caution">
    <text evidence="2">The sequence shown here is derived from an EMBL/GenBank/DDBJ whole genome shotgun (WGS) entry which is preliminary data.</text>
</comment>
<dbReference type="Proteomes" id="UP000734511">
    <property type="component" value="Unassembled WGS sequence"/>
</dbReference>
<dbReference type="InterPro" id="IPR007278">
    <property type="entry name" value="DUF397"/>
</dbReference>
<dbReference type="Pfam" id="PF04149">
    <property type="entry name" value="DUF397"/>
    <property type="match status" value="1"/>
</dbReference>
<evidence type="ECO:0000313" key="3">
    <source>
        <dbReference type="Proteomes" id="UP000734511"/>
    </source>
</evidence>
<accession>A0ABX0ZTH0</accession>
<dbReference type="EMBL" id="JAATEJ010000012">
    <property type="protein sequence ID" value="NJP45059.1"/>
    <property type="molecule type" value="Genomic_DNA"/>
</dbReference>
<proteinExistence type="predicted"/>
<reference evidence="2 3" key="1">
    <citation type="submission" date="2020-03" db="EMBL/GenBank/DDBJ databases">
        <title>WGS of actinomycetes isolated from Thailand.</title>
        <authorList>
            <person name="Thawai C."/>
        </authorList>
    </citation>
    <scope>NUCLEOTIDE SEQUENCE [LARGE SCALE GENOMIC DNA]</scope>
    <source>
        <strain evidence="2 3">PRB2-1</strain>
    </source>
</reference>
<evidence type="ECO:0000259" key="1">
    <source>
        <dbReference type="Pfam" id="PF04149"/>
    </source>
</evidence>
<gene>
    <name evidence="2" type="ORF">HCN08_16895</name>
</gene>
<evidence type="ECO:0000313" key="2">
    <source>
        <dbReference type="EMBL" id="NJP45059.1"/>
    </source>
</evidence>
<keyword evidence="3" id="KW-1185">Reference proteome</keyword>
<feature type="domain" description="DUF397" evidence="1">
    <location>
        <begin position="13"/>
        <end position="64"/>
    </location>
</feature>
<protein>
    <submittedName>
        <fullName evidence="2">DUF397 domain-containing protein</fullName>
    </submittedName>
</protein>
<organism evidence="2 3">
    <name type="scientific">Actinacidiphila epipremni</name>
    <dbReference type="NCBI Taxonomy" id="2053013"/>
    <lineage>
        <taxon>Bacteria</taxon>
        <taxon>Bacillati</taxon>
        <taxon>Actinomycetota</taxon>
        <taxon>Actinomycetes</taxon>
        <taxon>Kitasatosporales</taxon>
        <taxon>Streptomycetaceae</taxon>
        <taxon>Actinacidiphila</taxon>
    </lineage>
</organism>
<dbReference type="RefSeq" id="WP_167984011.1">
    <property type="nucleotide sequence ID" value="NZ_JAATEJ010000012.1"/>
</dbReference>
<sequence length="72" mass="7661">MKPYLESAAEAGLEWTKSSYSGHNGNCVEVAPHDHRIATRDSKNPTGPALLFTPAAWSAFVDAVAAGEFDQA</sequence>